<feature type="transmembrane region" description="Helical" evidence="9">
    <location>
        <begin position="143"/>
        <end position="164"/>
    </location>
</feature>
<evidence type="ECO:0008006" key="12">
    <source>
        <dbReference type="Google" id="ProtNLM"/>
    </source>
</evidence>
<evidence type="ECO:0000256" key="1">
    <source>
        <dbReference type="ARBA" id="ARBA00002598"/>
    </source>
</evidence>
<dbReference type="GO" id="GO:1903425">
    <property type="term" value="F:fluoride transmembrane transporter activity"/>
    <property type="evidence" value="ECO:0007669"/>
    <property type="project" value="TreeGrafter"/>
</dbReference>
<comment type="subcellular location">
    <subcellularLocation>
        <location evidence="2">Cell membrane</location>
        <topology evidence="2">Multi-pass membrane protein</topology>
    </subcellularLocation>
</comment>
<keyword evidence="3" id="KW-1003">Cell membrane</keyword>
<gene>
    <name evidence="10" type="ORF">NADFUDRAFT_22690</name>
</gene>
<organism evidence="10 11">
    <name type="scientific">Nadsonia fulvescens var. elongata DSM 6958</name>
    <dbReference type="NCBI Taxonomy" id="857566"/>
    <lineage>
        <taxon>Eukaryota</taxon>
        <taxon>Fungi</taxon>
        <taxon>Dikarya</taxon>
        <taxon>Ascomycota</taxon>
        <taxon>Saccharomycotina</taxon>
        <taxon>Dipodascomycetes</taxon>
        <taxon>Dipodascales</taxon>
        <taxon>Dipodascales incertae sedis</taxon>
        <taxon>Nadsonia</taxon>
    </lineage>
</organism>
<evidence type="ECO:0000256" key="2">
    <source>
        <dbReference type="ARBA" id="ARBA00004651"/>
    </source>
</evidence>
<dbReference type="Pfam" id="PF02537">
    <property type="entry name" value="CRCB"/>
    <property type="match status" value="2"/>
</dbReference>
<comment type="function">
    <text evidence="1">Fluoride channel required for the rapid expulsion of cytoplasmic fluoride.</text>
</comment>
<evidence type="ECO:0000256" key="5">
    <source>
        <dbReference type="ARBA" id="ARBA00022989"/>
    </source>
</evidence>
<evidence type="ECO:0000313" key="10">
    <source>
        <dbReference type="EMBL" id="ODQ66371.1"/>
    </source>
</evidence>
<feature type="transmembrane region" description="Helical" evidence="9">
    <location>
        <begin position="257"/>
        <end position="278"/>
    </location>
</feature>
<evidence type="ECO:0000313" key="11">
    <source>
        <dbReference type="Proteomes" id="UP000095009"/>
    </source>
</evidence>
<dbReference type="AlphaFoldDB" id="A0A1E3PLQ0"/>
<dbReference type="EMBL" id="KV454408">
    <property type="protein sequence ID" value="ODQ66371.1"/>
    <property type="molecule type" value="Genomic_DNA"/>
</dbReference>
<evidence type="ECO:0000256" key="6">
    <source>
        <dbReference type="ARBA" id="ARBA00023136"/>
    </source>
</evidence>
<evidence type="ECO:0000256" key="3">
    <source>
        <dbReference type="ARBA" id="ARBA00022475"/>
    </source>
</evidence>
<reference evidence="10 11" key="1">
    <citation type="journal article" date="2016" name="Proc. Natl. Acad. Sci. U.S.A.">
        <title>Comparative genomics of biotechnologically important yeasts.</title>
        <authorList>
            <person name="Riley R."/>
            <person name="Haridas S."/>
            <person name="Wolfe K.H."/>
            <person name="Lopes M.R."/>
            <person name="Hittinger C.T."/>
            <person name="Goeker M."/>
            <person name="Salamov A.A."/>
            <person name="Wisecaver J.H."/>
            <person name="Long T.M."/>
            <person name="Calvey C.H."/>
            <person name="Aerts A.L."/>
            <person name="Barry K.W."/>
            <person name="Choi C."/>
            <person name="Clum A."/>
            <person name="Coughlan A.Y."/>
            <person name="Deshpande S."/>
            <person name="Douglass A.P."/>
            <person name="Hanson S.J."/>
            <person name="Klenk H.-P."/>
            <person name="LaButti K.M."/>
            <person name="Lapidus A."/>
            <person name="Lindquist E.A."/>
            <person name="Lipzen A.M."/>
            <person name="Meier-Kolthoff J.P."/>
            <person name="Ohm R.A."/>
            <person name="Otillar R.P."/>
            <person name="Pangilinan J.L."/>
            <person name="Peng Y."/>
            <person name="Rokas A."/>
            <person name="Rosa C.A."/>
            <person name="Scheuner C."/>
            <person name="Sibirny A.A."/>
            <person name="Slot J.C."/>
            <person name="Stielow J.B."/>
            <person name="Sun H."/>
            <person name="Kurtzman C.P."/>
            <person name="Blackwell M."/>
            <person name="Grigoriev I.V."/>
            <person name="Jeffries T.W."/>
        </authorList>
    </citation>
    <scope>NUCLEOTIDE SEQUENCE [LARGE SCALE GENOMIC DNA]</scope>
    <source>
        <strain evidence="10 11">DSM 6958</strain>
    </source>
</reference>
<feature type="transmembrane region" description="Helical" evidence="9">
    <location>
        <begin position="335"/>
        <end position="362"/>
    </location>
</feature>
<accession>A0A1E3PLQ0</accession>
<feature type="transmembrane region" description="Helical" evidence="9">
    <location>
        <begin position="49"/>
        <end position="73"/>
    </location>
</feature>
<dbReference type="PANTHER" id="PTHR28259">
    <property type="entry name" value="FLUORIDE EXPORT PROTEIN 1-RELATED"/>
    <property type="match status" value="1"/>
</dbReference>
<keyword evidence="6 9" id="KW-0472">Membrane</keyword>
<protein>
    <recommendedName>
        <fullName evidence="12">CRCB-domain-containing protein</fullName>
    </recommendedName>
</protein>
<feature type="transmembrane region" description="Helical" evidence="9">
    <location>
        <begin position="228"/>
        <end position="245"/>
    </location>
</feature>
<keyword evidence="11" id="KW-1185">Reference proteome</keyword>
<evidence type="ECO:0000256" key="8">
    <source>
        <dbReference type="ARBA" id="ARBA00035585"/>
    </source>
</evidence>
<dbReference type="Proteomes" id="UP000095009">
    <property type="component" value="Unassembled WGS sequence"/>
</dbReference>
<dbReference type="InterPro" id="IPR003691">
    <property type="entry name" value="FluC"/>
</dbReference>
<keyword evidence="5 9" id="KW-1133">Transmembrane helix</keyword>
<evidence type="ECO:0000256" key="9">
    <source>
        <dbReference type="SAM" id="Phobius"/>
    </source>
</evidence>
<dbReference type="GO" id="GO:0005886">
    <property type="term" value="C:plasma membrane"/>
    <property type="evidence" value="ECO:0007669"/>
    <property type="project" value="UniProtKB-SubCell"/>
</dbReference>
<feature type="transmembrane region" description="Helical" evidence="9">
    <location>
        <begin position="304"/>
        <end position="323"/>
    </location>
</feature>
<comment type="catalytic activity">
    <reaction evidence="8">
        <text>fluoride(in) = fluoride(out)</text>
        <dbReference type="Rhea" id="RHEA:76159"/>
        <dbReference type="ChEBI" id="CHEBI:17051"/>
    </reaction>
    <physiologicalReaction direction="left-to-right" evidence="8">
        <dbReference type="Rhea" id="RHEA:76160"/>
    </physiologicalReaction>
</comment>
<proteinExistence type="inferred from homology"/>
<dbReference type="PANTHER" id="PTHR28259:SF1">
    <property type="entry name" value="FLUORIDE EXPORT PROTEIN 1-RELATED"/>
    <property type="match status" value="1"/>
</dbReference>
<evidence type="ECO:0000256" key="7">
    <source>
        <dbReference type="ARBA" id="ARBA00035120"/>
    </source>
</evidence>
<evidence type="ECO:0000256" key="4">
    <source>
        <dbReference type="ARBA" id="ARBA00022692"/>
    </source>
</evidence>
<keyword evidence="4 9" id="KW-0812">Transmembrane</keyword>
<comment type="similarity">
    <text evidence="7">Belongs to the fluoride channel Fluc/FEX (TC 1.A.43) family.</text>
</comment>
<feature type="transmembrane region" description="Helical" evidence="9">
    <location>
        <begin position="12"/>
        <end position="29"/>
    </location>
</feature>
<feature type="transmembrane region" description="Helical" evidence="9">
    <location>
        <begin position="203"/>
        <end position="222"/>
    </location>
</feature>
<dbReference type="OrthoDB" id="409792at2759"/>
<dbReference type="STRING" id="857566.A0A1E3PLQ0"/>
<name>A0A1E3PLQ0_9ASCO</name>
<feature type="transmembrane region" description="Helical" evidence="9">
    <location>
        <begin position="94"/>
        <end position="123"/>
    </location>
</feature>
<sequence length="380" mass="41480">MHKGPWRRAHAHITLPILFILSSICGSLARTSLTRLTSYKGSPNGGVVWANFTGCFIMGLMNSTDLQLFANIISSHRTIATPNKYFDSKGAIPLFIAITTGFCGSLTSFSSFISAIFLSSANLNPVDVGALGQPNINNPPNPAYGIMTGLSVLLTQLLIGLAGFSGGEQLSTLIYGDKSDLNPGRISTFLRFSPNGYYITERFLSVVSICLYIVMIVLSATVPKSRFWTLQSVFAPLGTFSRFYFSKKFNNRYTKYPFMGTFLANILATILLSVLLLLQRGKSSNAAISPSLVQHVVSCQVLDALINGFCGCFSTISTFFLEIHKLFRKQTRKSLVAGYCYGLGTIILGYVLMVIILGSFAWSRNGLNRPSCYMPGSATR</sequence>